<dbReference type="Gene3D" id="3.30.70.1440">
    <property type="entry name" value="Multidrug efflux transporter AcrB pore domain"/>
    <property type="match status" value="1"/>
</dbReference>
<keyword evidence="3" id="KW-1185">Reference proteome</keyword>
<protein>
    <submittedName>
        <fullName evidence="2">Multidrug resistance protein MdtC (Multidrug transporter MdtC)</fullName>
    </submittedName>
</protein>
<dbReference type="Gene3D" id="3.30.70.1430">
    <property type="entry name" value="Multidrug efflux transporter AcrB pore domain"/>
    <property type="match status" value="2"/>
</dbReference>
<keyword evidence="1" id="KW-0472">Membrane</keyword>
<name>A0ABP0KIR6_9DINO</name>
<feature type="transmembrane region" description="Helical" evidence="1">
    <location>
        <begin position="360"/>
        <end position="380"/>
    </location>
</feature>
<dbReference type="Gene3D" id="3.30.70.1320">
    <property type="entry name" value="Multidrug efflux transporter AcrB pore domain like"/>
    <property type="match status" value="1"/>
</dbReference>
<proteinExistence type="predicted"/>
<comment type="caution">
    <text evidence="2">The sequence shown here is derived from an EMBL/GenBank/DDBJ whole genome shotgun (WGS) entry which is preliminary data.</text>
</comment>
<feature type="transmembrane region" description="Helical" evidence="1">
    <location>
        <begin position="527"/>
        <end position="546"/>
    </location>
</feature>
<feature type="transmembrane region" description="Helical" evidence="1">
    <location>
        <begin position="952"/>
        <end position="973"/>
    </location>
</feature>
<evidence type="ECO:0000256" key="1">
    <source>
        <dbReference type="SAM" id="Phobius"/>
    </source>
</evidence>
<keyword evidence="1" id="KW-1133">Transmembrane helix</keyword>
<feature type="transmembrane region" description="Helical" evidence="1">
    <location>
        <begin position="906"/>
        <end position="931"/>
    </location>
</feature>
<dbReference type="InterPro" id="IPR027463">
    <property type="entry name" value="AcrB_DN_DC_subdom"/>
</dbReference>
<sequence>MNIASLSINRPVLAMVMSILIIIFGLVAFFNLPVREYPSVDPPIVSVSTNYTGANADVIESQITEPLEESINGIAGITRLTSTSSDGRSSIRVEFELGVDMEAAANDVRDKVSRAVRSLPPDADPPVISKSDADAQTIIALTVQSDQRDLLDLSEIGNNIFKERLQTIPGVSQIRVWGDKKYSMRLLVDPAKLSAYGLTPLDVRDALNRENIELPTGRIEGYNTELSIRTLGRLTTEEEFNEMIIKEEDGAVVKMKDIGRAVLSPENQRSILRGNGGIPQIGVALTPQPGTNYIEIADEFYKRVEQIKEDLPKDIKVGVALDYTTSVRKGIEEVEETIFIAFGLVVLVIFAFLRSWRTTIIPVLAIPISLIGTFFLMYLMDFSINILSLLGIVLATGLVVDDAIVVLENIYAKIEKGISPIKAGHEGSREIIFAIISTTITLAAVFLPIIFLDGLTGRLFREFGVVVAGAVIISAFVSLTLTPMMSAKVLRKKESDSKWFIKSEMFFERLTTGYAGTLAVFMKRRRFAFVIMGLAIGLIFWLGGLIPSELAPREDKSRFRVSIKAPEGTSYDLMDRYMKEVIAVTDTIAEREAIIAVTAPGFGSSASVNSGFVRVRLQQPEDRVRTQNEIATEYAGVLRTFNFARAFVVQEPTIGGGRFGGLPVQFVIQAPDFEKLRAVLPEFLSQAEQSDKFRAVDLNLKFNKPELVIDIDRNRARALGVSVRDVAQTLQLFYSGQRFGYFIRDGKQYQVIGQAARTNRDEPIDLSSVFVRNNKNELIQLDNIVNLSNRSNPPQLYRFNRYVSATVSAALSEGVALGGGIDEMKRIASEVLDESFATSLDGTSQEFEESSNSLLFAFIFALVLIYLVLSAQFESFIDPLVIMLTVPLALAGAIISLHLLGQTFNIFSQIGIIVLIGIVTKNGILIVEFANQRKEQGLSKMEAALDAAAQRLRPILMTSLATALGALPIALALG</sequence>
<organism evidence="2 3">
    <name type="scientific">Durusdinium trenchii</name>
    <dbReference type="NCBI Taxonomy" id="1381693"/>
    <lineage>
        <taxon>Eukaryota</taxon>
        <taxon>Sar</taxon>
        <taxon>Alveolata</taxon>
        <taxon>Dinophyceae</taxon>
        <taxon>Suessiales</taxon>
        <taxon>Symbiodiniaceae</taxon>
        <taxon>Durusdinium</taxon>
    </lineage>
</organism>
<dbReference type="EMBL" id="CAXAMM010011546">
    <property type="protein sequence ID" value="CAK9026404.1"/>
    <property type="molecule type" value="Genomic_DNA"/>
</dbReference>
<dbReference type="PANTHER" id="PTHR32063:SF28">
    <property type="entry name" value="BLR2861 PROTEIN"/>
    <property type="match status" value="1"/>
</dbReference>
<dbReference type="SUPFAM" id="SSF82693">
    <property type="entry name" value="Multidrug efflux transporter AcrB pore domain, PN1, PN2, PC1 and PC2 subdomains"/>
    <property type="match status" value="4"/>
</dbReference>
<dbReference type="Proteomes" id="UP001642464">
    <property type="component" value="Unassembled WGS sequence"/>
</dbReference>
<dbReference type="SUPFAM" id="SSF82714">
    <property type="entry name" value="Multidrug efflux transporter AcrB TolC docking domain, DN and DC subdomains"/>
    <property type="match status" value="2"/>
</dbReference>
<feature type="transmembrane region" description="Helical" evidence="1">
    <location>
        <begin position="386"/>
        <end position="410"/>
    </location>
</feature>
<dbReference type="Gene3D" id="3.30.2090.10">
    <property type="entry name" value="Multidrug efflux transporter AcrB TolC docking domain, DN and DC subdomains"/>
    <property type="match status" value="2"/>
</dbReference>
<dbReference type="PANTHER" id="PTHR32063">
    <property type="match status" value="1"/>
</dbReference>
<dbReference type="SUPFAM" id="SSF82866">
    <property type="entry name" value="Multidrug efflux transporter AcrB transmembrane domain"/>
    <property type="match status" value="2"/>
</dbReference>
<feature type="transmembrane region" description="Helical" evidence="1">
    <location>
        <begin position="880"/>
        <end position="900"/>
    </location>
</feature>
<feature type="transmembrane region" description="Helical" evidence="1">
    <location>
        <begin position="337"/>
        <end position="353"/>
    </location>
</feature>
<feature type="transmembrane region" description="Helical" evidence="1">
    <location>
        <begin position="431"/>
        <end position="451"/>
    </location>
</feature>
<dbReference type="Pfam" id="PF00873">
    <property type="entry name" value="ACR_tran"/>
    <property type="match status" value="1"/>
</dbReference>
<feature type="transmembrane region" description="Helical" evidence="1">
    <location>
        <begin position="12"/>
        <end position="32"/>
    </location>
</feature>
<reference evidence="2 3" key="1">
    <citation type="submission" date="2024-02" db="EMBL/GenBank/DDBJ databases">
        <authorList>
            <person name="Chen Y."/>
            <person name="Shah S."/>
            <person name="Dougan E. K."/>
            <person name="Thang M."/>
            <person name="Chan C."/>
        </authorList>
    </citation>
    <scope>NUCLEOTIDE SEQUENCE [LARGE SCALE GENOMIC DNA]</scope>
</reference>
<keyword evidence="1" id="KW-0812">Transmembrane</keyword>
<accession>A0ABP0KIR6</accession>
<evidence type="ECO:0000313" key="2">
    <source>
        <dbReference type="EMBL" id="CAK9026404.1"/>
    </source>
</evidence>
<dbReference type="InterPro" id="IPR001036">
    <property type="entry name" value="Acrflvin-R"/>
</dbReference>
<feature type="transmembrane region" description="Helical" evidence="1">
    <location>
        <begin position="463"/>
        <end position="482"/>
    </location>
</feature>
<feature type="transmembrane region" description="Helical" evidence="1">
    <location>
        <begin position="854"/>
        <end position="873"/>
    </location>
</feature>
<gene>
    <name evidence="2" type="ORF">SCF082_LOCUS17488</name>
</gene>
<dbReference type="PRINTS" id="PR00702">
    <property type="entry name" value="ACRIFLAVINRP"/>
</dbReference>
<dbReference type="Gene3D" id="1.20.1640.10">
    <property type="entry name" value="Multidrug efflux transporter AcrB transmembrane domain"/>
    <property type="match status" value="2"/>
</dbReference>
<evidence type="ECO:0000313" key="3">
    <source>
        <dbReference type="Proteomes" id="UP001642464"/>
    </source>
</evidence>
<feature type="non-terminal residue" evidence="2">
    <location>
        <position position="974"/>
    </location>
</feature>